<dbReference type="PANTHER" id="PTHR33112:SF16">
    <property type="entry name" value="HETEROKARYON INCOMPATIBILITY DOMAIN-CONTAINING PROTEIN"/>
    <property type="match status" value="1"/>
</dbReference>
<feature type="region of interest" description="Disordered" evidence="1">
    <location>
        <begin position="678"/>
        <end position="700"/>
    </location>
</feature>
<organism evidence="3 4">
    <name type="scientific">Hyaloscypha bicolor E</name>
    <dbReference type="NCBI Taxonomy" id="1095630"/>
    <lineage>
        <taxon>Eukaryota</taxon>
        <taxon>Fungi</taxon>
        <taxon>Dikarya</taxon>
        <taxon>Ascomycota</taxon>
        <taxon>Pezizomycotina</taxon>
        <taxon>Leotiomycetes</taxon>
        <taxon>Helotiales</taxon>
        <taxon>Hyaloscyphaceae</taxon>
        <taxon>Hyaloscypha</taxon>
        <taxon>Hyaloscypha bicolor</taxon>
    </lineage>
</organism>
<feature type="domain" description="Heterokaryon incompatibility" evidence="2">
    <location>
        <begin position="184"/>
        <end position="332"/>
    </location>
</feature>
<dbReference type="InterPro" id="IPR010730">
    <property type="entry name" value="HET"/>
</dbReference>
<dbReference type="RefSeq" id="XP_024726217.1">
    <property type="nucleotide sequence ID" value="XM_024878853.1"/>
</dbReference>
<dbReference type="PANTHER" id="PTHR33112">
    <property type="entry name" value="DOMAIN PROTEIN, PUTATIVE-RELATED"/>
    <property type="match status" value="1"/>
</dbReference>
<dbReference type="STRING" id="1095630.A0A2J6SEY6"/>
<protein>
    <submittedName>
        <fullName evidence="3">HET-domain-containing protein</fullName>
    </submittedName>
</protein>
<dbReference type="OrthoDB" id="5428863at2759"/>
<evidence type="ECO:0000256" key="1">
    <source>
        <dbReference type="SAM" id="MobiDB-lite"/>
    </source>
</evidence>
<dbReference type="AlphaFoldDB" id="A0A2J6SEY6"/>
<sequence>MAEINAPSEQRLNLCNGCKEVDAALDLYYEHHRNGAIDDWQKLKYTLGTLDELSHTCACCLDIAASLPAFNDPYSPVNKFRLVIDDTDIMLKYKVPRNMRGGLETDYLFLLPTEPKSETLEHATPFDPAYFDLKLVQRWVERCETLHGEACCPAKKVPLPGLDSILLIDVVDWCVVSAPPEARYVALSYCWGQTAAARALKHNISVLKTPGAISPSTTSFKIPRTIADAMTFTIEIGERYLWVDSLCIIQDDYNTKQLHLDSMAFIYANSYFTLVAAEGPNADHGLRGVGASKRDLPIHKIRLPSGSLVLNKPRAGFRLDSIWNSRGWTLQESLFSRRLILFDGFVSWVCCEGEWSEDTDRELDLQGSSSFLLTDRVGLYGRLPLWPDLQVWGSLVSQFNKRDLTFDKDVIDAFAGIETAGRPSFPGGFLLGMPQFFFDIAMLWQPERRLIRRINGRSNHLPSWSWVGWKGEIETQLWGASSALPYNERYPLPEITIEPLVQWKALKSPDYPEHHAIPNSYAVHRSKAAPYAGWTEHQNNRATHYTHDKVPDQYFRYPVPLLEDSHTPSPAKDLCFLSLTAMRSCFKIGGILEDRFAEQERFGRDPFAFNVSILDAANRAVGALRLNLEYVNEAPIGEECELITISAGTARIGEGQHSYLWKRDEWALKQWHDSVSRGEGTPVLVEGSEEEESGGDEWEDVEEDETYNFFNVLWIERSGGTCYRKALGRMIQGAWVCSELTDIVLG</sequence>
<accession>A0A2J6SEY6</accession>
<evidence type="ECO:0000313" key="4">
    <source>
        <dbReference type="Proteomes" id="UP000235371"/>
    </source>
</evidence>
<dbReference type="EMBL" id="KZ613921">
    <property type="protein sequence ID" value="PMD49313.1"/>
    <property type="molecule type" value="Genomic_DNA"/>
</dbReference>
<dbReference type="InParanoid" id="A0A2J6SEY6"/>
<feature type="compositionally biased region" description="Acidic residues" evidence="1">
    <location>
        <begin position="687"/>
        <end position="700"/>
    </location>
</feature>
<evidence type="ECO:0000259" key="2">
    <source>
        <dbReference type="Pfam" id="PF06985"/>
    </source>
</evidence>
<dbReference type="Pfam" id="PF06985">
    <property type="entry name" value="HET"/>
    <property type="match status" value="1"/>
</dbReference>
<name>A0A2J6SEY6_9HELO</name>
<evidence type="ECO:0000313" key="3">
    <source>
        <dbReference type="EMBL" id="PMD49313.1"/>
    </source>
</evidence>
<reference evidence="3 4" key="1">
    <citation type="submission" date="2016-04" db="EMBL/GenBank/DDBJ databases">
        <title>A degradative enzymes factory behind the ericoid mycorrhizal symbiosis.</title>
        <authorList>
            <consortium name="DOE Joint Genome Institute"/>
            <person name="Martino E."/>
            <person name="Morin E."/>
            <person name="Grelet G."/>
            <person name="Kuo A."/>
            <person name="Kohler A."/>
            <person name="Daghino S."/>
            <person name="Barry K."/>
            <person name="Choi C."/>
            <person name="Cichocki N."/>
            <person name="Clum A."/>
            <person name="Copeland A."/>
            <person name="Hainaut M."/>
            <person name="Haridas S."/>
            <person name="Labutti K."/>
            <person name="Lindquist E."/>
            <person name="Lipzen A."/>
            <person name="Khouja H.-R."/>
            <person name="Murat C."/>
            <person name="Ohm R."/>
            <person name="Olson A."/>
            <person name="Spatafora J."/>
            <person name="Veneault-Fourrey C."/>
            <person name="Henrissat B."/>
            <person name="Grigoriev I."/>
            <person name="Martin F."/>
            <person name="Perotto S."/>
        </authorList>
    </citation>
    <scope>NUCLEOTIDE SEQUENCE [LARGE SCALE GENOMIC DNA]</scope>
    <source>
        <strain evidence="3 4">E</strain>
    </source>
</reference>
<keyword evidence="4" id="KW-1185">Reference proteome</keyword>
<gene>
    <name evidence="3" type="ORF">K444DRAFT_605419</name>
</gene>
<dbReference type="GeneID" id="36586930"/>
<dbReference type="Proteomes" id="UP000235371">
    <property type="component" value="Unassembled WGS sequence"/>
</dbReference>
<proteinExistence type="predicted"/>